<keyword evidence="4" id="KW-1185">Reference proteome</keyword>
<keyword evidence="3" id="KW-0689">Ribosomal protein</keyword>
<accession>A0AAV1NQY9</accession>
<feature type="compositionally biased region" description="Basic and acidic residues" evidence="1">
    <location>
        <begin position="233"/>
        <end position="275"/>
    </location>
</feature>
<evidence type="ECO:0000313" key="4">
    <source>
        <dbReference type="Proteomes" id="UP001314229"/>
    </source>
</evidence>
<feature type="compositionally biased region" description="Basic and acidic residues" evidence="1">
    <location>
        <begin position="168"/>
        <end position="225"/>
    </location>
</feature>
<proteinExistence type="predicted"/>
<sequence>MKTHLLLPVTIMVSVALVGVMKIRGKERDKVERRSRFEGIKLRVTHDVLDEYESDVKDTQTLLAKAETDFKALDGEVNMLWDKDNQKRGEVDTCQAVQKTVRDALASAETEFSNVQADSTKEKDGWSAELATLKQQLETRSSVCDFIKPGVDTDKRRKLCGEVIVEAPKPEEPKAEAPEPVEPKAEAPKQEEPKAEAPKPEEPKAEAPKPEEPKAEAPKPEEPKAEAPNPQEPKAEAPKPEEPKAEAPKPEEPKAEAPKPEEPKAEAPKAEAEQR</sequence>
<reference evidence="3 4" key="1">
    <citation type="submission" date="2024-01" db="EMBL/GenBank/DDBJ databases">
        <authorList>
            <person name="Alioto T."/>
            <person name="Alioto T."/>
            <person name="Gomez Garrido J."/>
        </authorList>
    </citation>
    <scope>NUCLEOTIDE SEQUENCE [LARGE SCALE GENOMIC DNA]</scope>
</reference>
<feature type="chain" id="PRO_5043471904" evidence="2">
    <location>
        <begin position="26"/>
        <end position="275"/>
    </location>
</feature>
<gene>
    <name evidence="3" type="ORF">FSCOSCO3_A005062</name>
</gene>
<protein>
    <submittedName>
        <fullName evidence="3">S ribosomal protein S16</fullName>
    </submittedName>
</protein>
<evidence type="ECO:0000313" key="3">
    <source>
        <dbReference type="EMBL" id="CAK6960691.1"/>
    </source>
</evidence>
<name>A0AAV1NQY9_SCOSC</name>
<evidence type="ECO:0000256" key="2">
    <source>
        <dbReference type="SAM" id="SignalP"/>
    </source>
</evidence>
<feature type="region of interest" description="Disordered" evidence="1">
    <location>
        <begin position="164"/>
        <end position="275"/>
    </location>
</feature>
<organism evidence="3 4">
    <name type="scientific">Scomber scombrus</name>
    <name type="common">Atlantic mackerel</name>
    <name type="synonym">Scomber vernalis</name>
    <dbReference type="NCBI Taxonomy" id="13677"/>
    <lineage>
        <taxon>Eukaryota</taxon>
        <taxon>Metazoa</taxon>
        <taxon>Chordata</taxon>
        <taxon>Craniata</taxon>
        <taxon>Vertebrata</taxon>
        <taxon>Euteleostomi</taxon>
        <taxon>Actinopterygii</taxon>
        <taxon>Neopterygii</taxon>
        <taxon>Teleostei</taxon>
        <taxon>Neoteleostei</taxon>
        <taxon>Acanthomorphata</taxon>
        <taxon>Pelagiaria</taxon>
        <taxon>Scombriformes</taxon>
        <taxon>Scombridae</taxon>
        <taxon>Scomber</taxon>
    </lineage>
</organism>
<feature type="signal peptide" evidence="2">
    <location>
        <begin position="1"/>
        <end position="25"/>
    </location>
</feature>
<keyword evidence="2" id="KW-0732">Signal</keyword>
<comment type="caution">
    <text evidence="3">The sequence shown here is derived from an EMBL/GenBank/DDBJ whole genome shotgun (WGS) entry which is preliminary data.</text>
</comment>
<dbReference type="GO" id="GO:0005840">
    <property type="term" value="C:ribosome"/>
    <property type="evidence" value="ECO:0007669"/>
    <property type="project" value="UniProtKB-KW"/>
</dbReference>
<dbReference type="EMBL" id="CAWUFR010000045">
    <property type="protein sequence ID" value="CAK6960691.1"/>
    <property type="molecule type" value="Genomic_DNA"/>
</dbReference>
<dbReference type="AlphaFoldDB" id="A0AAV1NQY9"/>
<dbReference type="Proteomes" id="UP001314229">
    <property type="component" value="Unassembled WGS sequence"/>
</dbReference>
<evidence type="ECO:0000256" key="1">
    <source>
        <dbReference type="SAM" id="MobiDB-lite"/>
    </source>
</evidence>
<keyword evidence="3" id="KW-0687">Ribonucleoprotein</keyword>